<dbReference type="InterPro" id="IPR017861">
    <property type="entry name" value="KAE1/TsaD"/>
</dbReference>
<dbReference type="SUPFAM" id="SSF53067">
    <property type="entry name" value="Actin-like ATPase domain"/>
    <property type="match status" value="1"/>
</dbReference>
<keyword evidence="9" id="KW-0378">Hydrolase</keyword>
<dbReference type="KEGG" id="sap:Sulac_2693"/>
<gene>
    <name evidence="7" type="primary">tsaD</name>
    <name evidence="9" type="ordered locus">Sulac_2693</name>
</gene>
<evidence type="ECO:0000256" key="5">
    <source>
        <dbReference type="ARBA" id="ARBA00023315"/>
    </source>
</evidence>
<dbReference type="STRING" id="679936.Sulac_2693"/>
<dbReference type="GO" id="GO:0002949">
    <property type="term" value="P:tRNA threonylcarbamoyladenosine modification"/>
    <property type="evidence" value="ECO:0007669"/>
    <property type="project" value="UniProtKB-UniRule"/>
</dbReference>
<dbReference type="FunFam" id="3.30.420.40:FF:000012">
    <property type="entry name" value="tRNA N6-adenosine threonylcarbamoyltransferase"/>
    <property type="match status" value="1"/>
</dbReference>
<evidence type="ECO:0000256" key="2">
    <source>
        <dbReference type="ARBA" id="ARBA00022694"/>
    </source>
</evidence>
<feature type="binding site" evidence="7">
    <location>
        <position position="269"/>
    </location>
    <ligand>
        <name>substrate</name>
    </ligand>
</feature>
<sequence length="344" mass="36567">MRILGIETSCDDTAAAVVENGRHLISSLRSSSAAIQQKFGGVVPEVAAREHVLSILPTVRDALHAAGMDWQDVDGVAVTRGPGLIGALLVGVTFAKSVGSALNRPVVGVHHLEAHLYANALIAPIQFPALALIVSGGHTTLAYWTDHGQLAVLGETLDDAAGEAFDKGARILGLPYPGGPAIERLADQARPDRSITLPVARLGADSLNFSFSGVKTRLRQLAADVPDRAPELAFALQEAVAEALTRNIERAYEKYPVAHLYLAGGVSANRRVREKLGDWASRRQVTLHVPPVELCTDNGAMVAALGYYRLTKGERLGREEGPQTPWPLREAMAGARGEESGTCC</sequence>
<feature type="domain" description="Gcp-like" evidence="8">
    <location>
        <begin position="24"/>
        <end position="303"/>
    </location>
</feature>
<evidence type="ECO:0000313" key="9">
    <source>
        <dbReference type="EMBL" id="AEW06155.1"/>
    </source>
</evidence>
<reference evidence="9 10" key="2">
    <citation type="journal article" date="2012" name="Stand. Genomic Sci.">
        <title>Complete genome sequence of the moderately thermophilic mineral-sulfide-oxidizing firmicute Sulfobacillus acidophilus type strain (NAL(T)).</title>
        <authorList>
            <person name="Anderson I."/>
            <person name="Chertkov O."/>
            <person name="Chen A."/>
            <person name="Saunders E."/>
            <person name="Lapidus A."/>
            <person name="Nolan M."/>
            <person name="Lucas S."/>
            <person name="Hammon N."/>
            <person name="Deshpande S."/>
            <person name="Cheng J.F."/>
            <person name="Han C."/>
            <person name="Tapia R."/>
            <person name="Goodwin L.A."/>
            <person name="Pitluck S."/>
            <person name="Liolios K."/>
            <person name="Pagani I."/>
            <person name="Ivanova N."/>
            <person name="Mikhailova N."/>
            <person name="Pati A."/>
            <person name="Palaniappan K."/>
            <person name="Land M."/>
            <person name="Pan C."/>
            <person name="Rohde M."/>
            <person name="Pukall R."/>
            <person name="Goker M."/>
            <person name="Detter J.C."/>
            <person name="Woyke T."/>
            <person name="Bristow J."/>
            <person name="Eisen J.A."/>
            <person name="Markowitz V."/>
            <person name="Hugenholtz P."/>
            <person name="Kyrpides N.C."/>
            <person name="Klenk H.P."/>
            <person name="Mavromatis K."/>
        </authorList>
    </citation>
    <scope>NUCLEOTIDE SEQUENCE [LARGE SCALE GENOMIC DNA]</scope>
    <source>
        <strain evidence="10">ATCC 700253 / DSM 10332 / NAL</strain>
    </source>
</reference>
<evidence type="ECO:0000259" key="8">
    <source>
        <dbReference type="Pfam" id="PF00814"/>
    </source>
</evidence>
<dbReference type="NCBIfam" id="TIGR00329">
    <property type="entry name" value="gcp_kae1"/>
    <property type="match status" value="1"/>
</dbReference>
<feature type="binding site" evidence="7">
    <location>
        <position position="166"/>
    </location>
    <ligand>
        <name>substrate</name>
    </ligand>
</feature>
<dbReference type="Proteomes" id="UP000005439">
    <property type="component" value="Chromosome"/>
</dbReference>
<dbReference type="AlphaFoldDB" id="G8TXU9"/>
<reference evidence="10" key="1">
    <citation type="submission" date="2011-12" db="EMBL/GenBank/DDBJ databases">
        <title>The complete genome of chromosome of Sulfobacillus acidophilus DSM 10332.</title>
        <authorList>
            <person name="Lucas S."/>
            <person name="Han J."/>
            <person name="Lapidus A."/>
            <person name="Bruce D."/>
            <person name="Goodwin L."/>
            <person name="Pitluck S."/>
            <person name="Peters L."/>
            <person name="Kyrpides N."/>
            <person name="Mavromatis K."/>
            <person name="Ivanova N."/>
            <person name="Mikhailova N."/>
            <person name="Chertkov O."/>
            <person name="Saunders E."/>
            <person name="Detter J.C."/>
            <person name="Tapia R."/>
            <person name="Han C."/>
            <person name="Land M."/>
            <person name="Hauser L."/>
            <person name="Markowitz V."/>
            <person name="Cheng J.-F."/>
            <person name="Hugenholtz P."/>
            <person name="Woyke T."/>
            <person name="Wu D."/>
            <person name="Pukall R."/>
            <person name="Gehrich-Schroeter G."/>
            <person name="Schneider S."/>
            <person name="Klenk H.-P."/>
            <person name="Eisen J.A."/>
        </authorList>
    </citation>
    <scope>NUCLEOTIDE SEQUENCE [LARGE SCALE GENOMIC DNA]</scope>
    <source>
        <strain evidence="10">ATCC 700253 / DSM 10332 / NAL</strain>
    </source>
</reference>
<proteinExistence type="inferred from homology"/>
<keyword evidence="4 7" id="KW-0408">Iron</keyword>
<dbReference type="GO" id="GO:0005506">
    <property type="term" value="F:iron ion binding"/>
    <property type="evidence" value="ECO:0007669"/>
    <property type="project" value="UniProtKB-UniRule"/>
</dbReference>
<accession>G8TXU9</accession>
<dbReference type="InterPro" id="IPR017860">
    <property type="entry name" value="Peptidase_M22_CS"/>
</dbReference>
<keyword evidence="10" id="KW-1185">Reference proteome</keyword>
<protein>
    <recommendedName>
        <fullName evidence="7">tRNA N6-adenosine threonylcarbamoyltransferase</fullName>
        <ecNumber evidence="7">2.3.1.234</ecNumber>
    </recommendedName>
    <alternativeName>
        <fullName evidence="7">N6-L-threonylcarbamoyladenine synthase</fullName>
        <shortName evidence="7">t(6)A synthase</shortName>
    </alternativeName>
    <alternativeName>
        <fullName evidence="7">t(6)A37 threonylcarbamoyladenosine biosynthesis protein TsaD</fullName>
    </alternativeName>
    <alternativeName>
        <fullName evidence="7">tRNA threonylcarbamoyladenosine biosynthesis protein TsaD</fullName>
    </alternativeName>
</protein>
<dbReference type="CDD" id="cd24133">
    <property type="entry name" value="ASKHA_NBD_TsaD_bac"/>
    <property type="match status" value="1"/>
</dbReference>
<dbReference type="HOGENOM" id="CLU_023208_0_2_9"/>
<dbReference type="Gene3D" id="3.30.420.40">
    <property type="match status" value="2"/>
</dbReference>
<dbReference type="GO" id="GO:0005737">
    <property type="term" value="C:cytoplasm"/>
    <property type="evidence" value="ECO:0007669"/>
    <property type="project" value="UniProtKB-SubCell"/>
</dbReference>
<dbReference type="GO" id="GO:0061711">
    <property type="term" value="F:tRNA N(6)-L-threonylcarbamoyladenine synthase activity"/>
    <property type="evidence" value="ECO:0007669"/>
    <property type="project" value="UniProtKB-EC"/>
</dbReference>
<dbReference type="GO" id="GO:0016787">
    <property type="term" value="F:hydrolase activity"/>
    <property type="evidence" value="ECO:0007669"/>
    <property type="project" value="UniProtKB-KW"/>
</dbReference>
<dbReference type="EMBL" id="CP003179">
    <property type="protein sequence ID" value="AEW06155.1"/>
    <property type="molecule type" value="Genomic_DNA"/>
</dbReference>
<dbReference type="InterPro" id="IPR022450">
    <property type="entry name" value="TsaD"/>
</dbReference>
<keyword evidence="3 7" id="KW-0479">Metal-binding</keyword>
<comment type="function">
    <text evidence="7">Required for the formation of a threonylcarbamoyl group on adenosine at position 37 (t(6)A37) in tRNAs that read codons beginning with adenine. Is involved in the transfer of the threonylcarbamoyl moiety of threonylcarbamoyl-AMP (TC-AMP) to the N6 group of A37, together with TsaE and TsaB. TsaD likely plays a direct catalytic role in this reaction.</text>
</comment>
<dbReference type="HAMAP" id="MF_01445">
    <property type="entry name" value="TsaD"/>
    <property type="match status" value="1"/>
</dbReference>
<evidence type="ECO:0000256" key="6">
    <source>
        <dbReference type="ARBA" id="ARBA00048117"/>
    </source>
</evidence>
<name>G8TXU9_SULAD</name>
<keyword evidence="1 7" id="KW-0808">Transferase</keyword>
<evidence type="ECO:0000256" key="4">
    <source>
        <dbReference type="ARBA" id="ARBA00023004"/>
    </source>
</evidence>
<dbReference type="InterPro" id="IPR000905">
    <property type="entry name" value="Gcp-like_dom"/>
</dbReference>
<keyword evidence="5 7" id="KW-0012">Acyltransferase</keyword>
<evidence type="ECO:0000256" key="7">
    <source>
        <dbReference type="HAMAP-Rule" id="MF_01445"/>
    </source>
</evidence>
<feature type="binding site" evidence="7">
    <location>
        <position position="179"/>
    </location>
    <ligand>
        <name>substrate</name>
    </ligand>
</feature>
<feature type="binding site" evidence="7">
    <location>
        <position position="297"/>
    </location>
    <ligand>
        <name>Fe cation</name>
        <dbReference type="ChEBI" id="CHEBI:24875"/>
    </ligand>
</feature>
<dbReference type="PRINTS" id="PR00789">
    <property type="entry name" value="OSIALOPTASE"/>
</dbReference>
<dbReference type="EC" id="2.3.1.234" evidence="7"/>
<feature type="binding site" evidence="7">
    <location>
        <position position="183"/>
    </location>
    <ligand>
        <name>substrate</name>
    </ligand>
</feature>
<dbReference type="Pfam" id="PF00814">
    <property type="entry name" value="TsaD"/>
    <property type="match status" value="1"/>
</dbReference>
<feature type="binding site" evidence="7">
    <location>
        <position position="111"/>
    </location>
    <ligand>
        <name>Fe cation</name>
        <dbReference type="ChEBI" id="CHEBI:24875"/>
    </ligand>
</feature>
<feature type="binding site" evidence="7">
    <location>
        <position position="115"/>
    </location>
    <ligand>
        <name>Fe cation</name>
        <dbReference type="ChEBI" id="CHEBI:24875"/>
    </ligand>
</feature>
<keyword evidence="7" id="KW-0963">Cytoplasm</keyword>
<evidence type="ECO:0000256" key="3">
    <source>
        <dbReference type="ARBA" id="ARBA00022723"/>
    </source>
</evidence>
<dbReference type="PATRIC" id="fig|679936.5.peg.2787"/>
<comment type="cofactor">
    <cofactor evidence="7">
        <name>Fe(2+)</name>
        <dbReference type="ChEBI" id="CHEBI:29033"/>
    </cofactor>
    <text evidence="7">Binds 1 Fe(2+) ion per subunit.</text>
</comment>
<dbReference type="PROSITE" id="PS01016">
    <property type="entry name" value="GLYCOPROTEASE"/>
    <property type="match status" value="1"/>
</dbReference>
<keyword evidence="2 7" id="KW-0819">tRNA processing</keyword>
<dbReference type="PANTHER" id="PTHR11735">
    <property type="entry name" value="TRNA N6-ADENOSINE THREONYLCARBAMOYLTRANSFERASE"/>
    <property type="match status" value="1"/>
</dbReference>
<comment type="subcellular location">
    <subcellularLocation>
        <location evidence="7">Cytoplasm</location>
    </subcellularLocation>
</comment>
<dbReference type="InterPro" id="IPR043129">
    <property type="entry name" value="ATPase_NBD"/>
</dbReference>
<dbReference type="PANTHER" id="PTHR11735:SF6">
    <property type="entry name" value="TRNA N6-ADENOSINE THREONYLCARBAMOYLTRANSFERASE, MITOCHONDRIAL"/>
    <property type="match status" value="1"/>
</dbReference>
<feature type="binding site" evidence="7">
    <location>
        <begin position="133"/>
        <end position="137"/>
    </location>
    <ligand>
        <name>substrate</name>
    </ligand>
</feature>
<organism evidence="9 10">
    <name type="scientific">Sulfobacillus acidophilus (strain ATCC 700253 / DSM 10332 / NAL)</name>
    <dbReference type="NCBI Taxonomy" id="679936"/>
    <lineage>
        <taxon>Bacteria</taxon>
        <taxon>Bacillati</taxon>
        <taxon>Bacillota</taxon>
        <taxon>Clostridia</taxon>
        <taxon>Eubacteriales</taxon>
        <taxon>Clostridiales Family XVII. Incertae Sedis</taxon>
        <taxon>Sulfobacillus</taxon>
    </lineage>
</organism>
<evidence type="ECO:0000313" key="10">
    <source>
        <dbReference type="Proteomes" id="UP000005439"/>
    </source>
</evidence>
<comment type="similarity">
    <text evidence="7">Belongs to the KAE1 / TsaD family.</text>
</comment>
<evidence type="ECO:0000256" key="1">
    <source>
        <dbReference type="ARBA" id="ARBA00022679"/>
    </source>
</evidence>
<dbReference type="NCBIfam" id="TIGR03723">
    <property type="entry name" value="T6A_TsaD_YgjD"/>
    <property type="match status" value="1"/>
</dbReference>
<comment type="catalytic activity">
    <reaction evidence="6 7">
        <text>L-threonylcarbamoyladenylate + adenosine(37) in tRNA = N(6)-L-threonylcarbamoyladenosine(37) in tRNA + AMP + H(+)</text>
        <dbReference type="Rhea" id="RHEA:37059"/>
        <dbReference type="Rhea" id="RHEA-COMP:10162"/>
        <dbReference type="Rhea" id="RHEA-COMP:10163"/>
        <dbReference type="ChEBI" id="CHEBI:15378"/>
        <dbReference type="ChEBI" id="CHEBI:73682"/>
        <dbReference type="ChEBI" id="CHEBI:74411"/>
        <dbReference type="ChEBI" id="CHEBI:74418"/>
        <dbReference type="ChEBI" id="CHEBI:456215"/>
        <dbReference type="EC" id="2.3.1.234"/>
    </reaction>
</comment>